<name>A0AAD6X5J1_9AGAR</name>
<keyword evidence="2" id="KW-0812">Transmembrane</keyword>
<sequence length="253" mass="28171">MDAKPLQPPTVAVPRPGGDIIIRQYQPRDAAQVHALLVEGLVYGPLQQNFTRSISCLTYLGVLFGLGCVWQKNLALRLAGSVLTLGSAALFAYVRKMTTKMFVDFCAKARETDMKDIMHSYEIPHSADAVQGPGGFWVAAIESLDKKTSEVVGYLGLDYRVDPGPTSGELRRMIVSMNHRRRKIGSLLITAAVDHARKHSPPLITLDLETTEFQPGAQKLYENHGFILVGQRTMRISRFFSMTVVRLRRKISD</sequence>
<evidence type="ECO:0000259" key="3">
    <source>
        <dbReference type="PROSITE" id="PS51186"/>
    </source>
</evidence>
<dbReference type="AlphaFoldDB" id="A0AAD6X5J1"/>
<feature type="transmembrane region" description="Helical" evidence="2">
    <location>
        <begin position="74"/>
        <end position="94"/>
    </location>
</feature>
<dbReference type="InterPro" id="IPR000182">
    <property type="entry name" value="GNAT_dom"/>
</dbReference>
<reference evidence="4" key="1">
    <citation type="submission" date="2023-03" db="EMBL/GenBank/DDBJ databases">
        <title>Massive genome expansion in bonnet fungi (Mycena s.s.) driven by repeated elements and novel gene families across ecological guilds.</title>
        <authorList>
            <consortium name="Lawrence Berkeley National Laboratory"/>
            <person name="Harder C.B."/>
            <person name="Miyauchi S."/>
            <person name="Viragh M."/>
            <person name="Kuo A."/>
            <person name="Thoen E."/>
            <person name="Andreopoulos B."/>
            <person name="Lu D."/>
            <person name="Skrede I."/>
            <person name="Drula E."/>
            <person name="Henrissat B."/>
            <person name="Morin E."/>
            <person name="Kohler A."/>
            <person name="Barry K."/>
            <person name="LaButti K."/>
            <person name="Morin E."/>
            <person name="Salamov A."/>
            <person name="Lipzen A."/>
            <person name="Mereny Z."/>
            <person name="Hegedus B."/>
            <person name="Baldrian P."/>
            <person name="Stursova M."/>
            <person name="Weitz H."/>
            <person name="Taylor A."/>
            <person name="Grigoriev I.V."/>
            <person name="Nagy L.G."/>
            <person name="Martin F."/>
            <person name="Kauserud H."/>
        </authorList>
    </citation>
    <scope>NUCLEOTIDE SEQUENCE</scope>
    <source>
        <strain evidence="4">CBHHK200</strain>
    </source>
</reference>
<protein>
    <recommendedName>
        <fullName evidence="3">N-acetyltransferase domain-containing protein</fullName>
    </recommendedName>
</protein>
<dbReference type="PANTHER" id="PTHR13947:SF37">
    <property type="entry name" value="LD18367P"/>
    <property type="match status" value="1"/>
</dbReference>
<dbReference type="InterPro" id="IPR050769">
    <property type="entry name" value="NAT_camello-type"/>
</dbReference>
<accession>A0AAD6X5J1</accession>
<keyword evidence="5" id="KW-1185">Reference proteome</keyword>
<evidence type="ECO:0000256" key="1">
    <source>
        <dbReference type="ARBA" id="ARBA00022679"/>
    </source>
</evidence>
<proteinExistence type="predicted"/>
<dbReference type="SUPFAM" id="SSF55729">
    <property type="entry name" value="Acyl-CoA N-acyltransferases (Nat)"/>
    <property type="match status" value="1"/>
</dbReference>
<feature type="domain" description="N-acetyltransferase" evidence="3">
    <location>
        <begin position="92"/>
        <end position="252"/>
    </location>
</feature>
<organism evidence="4 5">
    <name type="scientific">Mycena alexandri</name>
    <dbReference type="NCBI Taxonomy" id="1745969"/>
    <lineage>
        <taxon>Eukaryota</taxon>
        <taxon>Fungi</taxon>
        <taxon>Dikarya</taxon>
        <taxon>Basidiomycota</taxon>
        <taxon>Agaricomycotina</taxon>
        <taxon>Agaricomycetes</taxon>
        <taxon>Agaricomycetidae</taxon>
        <taxon>Agaricales</taxon>
        <taxon>Marasmiineae</taxon>
        <taxon>Mycenaceae</taxon>
        <taxon>Mycena</taxon>
    </lineage>
</organism>
<keyword evidence="2" id="KW-0472">Membrane</keyword>
<dbReference type="Proteomes" id="UP001218188">
    <property type="component" value="Unassembled WGS sequence"/>
</dbReference>
<comment type="caution">
    <text evidence="4">The sequence shown here is derived from an EMBL/GenBank/DDBJ whole genome shotgun (WGS) entry which is preliminary data.</text>
</comment>
<dbReference type="CDD" id="cd04301">
    <property type="entry name" value="NAT_SF"/>
    <property type="match status" value="1"/>
</dbReference>
<dbReference type="Gene3D" id="3.40.630.30">
    <property type="match status" value="1"/>
</dbReference>
<keyword evidence="2" id="KW-1133">Transmembrane helix</keyword>
<dbReference type="GO" id="GO:0008080">
    <property type="term" value="F:N-acetyltransferase activity"/>
    <property type="evidence" value="ECO:0007669"/>
    <property type="project" value="InterPro"/>
</dbReference>
<evidence type="ECO:0000256" key="2">
    <source>
        <dbReference type="SAM" id="Phobius"/>
    </source>
</evidence>
<dbReference type="PANTHER" id="PTHR13947">
    <property type="entry name" value="GNAT FAMILY N-ACETYLTRANSFERASE"/>
    <property type="match status" value="1"/>
</dbReference>
<keyword evidence="1" id="KW-0808">Transferase</keyword>
<dbReference type="PROSITE" id="PS51186">
    <property type="entry name" value="GNAT"/>
    <property type="match status" value="1"/>
</dbReference>
<dbReference type="Pfam" id="PF00583">
    <property type="entry name" value="Acetyltransf_1"/>
    <property type="match status" value="1"/>
</dbReference>
<dbReference type="InterPro" id="IPR016181">
    <property type="entry name" value="Acyl_CoA_acyltransferase"/>
</dbReference>
<dbReference type="EMBL" id="JARJCM010000069">
    <property type="protein sequence ID" value="KAJ7032904.1"/>
    <property type="molecule type" value="Genomic_DNA"/>
</dbReference>
<evidence type="ECO:0000313" key="5">
    <source>
        <dbReference type="Proteomes" id="UP001218188"/>
    </source>
</evidence>
<evidence type="ECO:0000313" key="4">
    <source>
        <dbReference type="EMBL" id="KAJ7032904.1"/>
    </source>
</evidence>
<gene>
    <name evidence="4" type="ORF">C8F04DRAFT_639877</name>
</gene>